<reference evidence="12 13" key="1">
    <citation type="submission" date="2016-03" db="EMBL/GenBank/DDBJ databases">
        <authorList>
            <person name="Ploux O."/>
        </authorList>
    </citation>
    <scope>NUCLEOTIDE SEQUENCE [LARGE SCALE GENOMIC DNA]</scope>
    <source>
        <strain evidence="12 13">UAMH 11012</strain>
    </source>
</reference>
<evidence type="ECO:0000256" key="3">
    <source>
        <dbReference type="ARBA" id="ARBA00022490"/>
    </source>
</evidence>
<evidence type="ECO:0000256" key="2">
    <source>
        <dbReference type="ARBA" id="ARBA00012527"/>
    </source>
</evidence>
<dbReference type="GO" id="GO:0052840">
    <property type="term" value="F:inositol diphosphate tetrakisphosphate diphosphatase activity"/>
    <property type="evidence" value="ECO:0007669"/>
    <property type="project" value="TreeGrafter"/>
</dbReference>
<dbReference type="InterPro" id="IPR020422">
    <property type="entry name" value="TYR_PHOSPHATASE_DUAL_dom"/>
</dbReference>
<dbReference type="Gene3D" id="3.90.190.10">
    <property type="entry name" value="Protein tyrosine phosphatase superfamily"/>
    <property type="match status" value="1"/>
</dbReference>
<comment type="catalytic activity">
    <reaction evidence="7">
        <text>1,5-bis(diphospho)-1D-myo-inositol 2,3,4,6-tetrakisphosphate + H2O = 1-diphospho-1D-myo-inositol 2,3,4,5,6-pentakisphosphate + phosphate + 2 H(+)</text>
        <dbReference type="Rhea" id="RHEA:79699"/>
        <dbReference type="ChEBI" id="CHEBI:15377"/>
        <dbReference type="ChEBI" id="CHEBI:15378"/>
        <dbReference type="ChEBI" id="CHEBI:43474"/>
        <dbReference type="ChEBI" id="CHEBI:74946"/>
        <dbReference type="ChEBI" id="CHEBI:77983"/>
        <dbReference type="EC" id="3.6.1.52"/>
    </reaction>
    <physiologicalReaction direction="left-to-right" evidence="7">
        <dbReference type="Rhea" id="RHEA:79700"/>
    </physiologicalReaction>
</comment>
<keyword evidence="4" id="KW-0378">Hydrolase</keyword>
<dbReference type="EC" id="3.6.1.52" evidence="2"/>
<dbReference type="InterPro" id="IPR000387">
    <property type="entry name" value="Tyr_Pase_dom"/>
</dbReference>
<dbReference type="PANTHER" id="PTHR31126">
    <property type="entry name" value="TYROSINE-PROTEIN PHOSPHATASE"/>
    <property type="match status" value="1"/>
</dbReference>
<dbReference type="PANTHER" id="PTHR31126:SF48">
    <property type="entry name" value="INOSITOL PHOSPHATASE SIW14"/>
    <property type="match status" value="1"/>
</dbReference>
<feature type="domain" description="Tyrosine specific protein phosphatases" evidence="11">
    <location>
        <begin position="192"/>
        <end position="227"/>
    </location>
</feature>
<dbReference type="GO" id="GO:0016791">
    <property type="term" value="F:phosphatase activity"/>
    <property type="evidence" value="ECO:0007669"/>
    <property type="project" value="TreeGrafter"/>
</dbReference>
<evidence type="ECO:0000259" key="10">
    <source>
        <dbReference type="PROSITE" id="PS50054"/>
    </source>
</evidence>
<evidence type="ECO:0000313" key="12">
    <source>
        <dbReference type="EMBL" id="CZR59591.1"/>
    </source>
</evidence>
<evidence type="ECO:0000256" key="6">
    <source>
        <dbReference type="ARBA" id="ARBA00047342"/>
    </source>
</evidence>
<organism evidence="12 13">
    <name type="scientific">Phialocephala subalpina</name>
    <dbReference type="NCBI Taxonomy" id="576137"/>
    <lineage>
        <taxon>Eukaryota</taxon>
        <taxon>Fungi</taxon>
        <taxon>Dikarya</taxon>
        <taxon>Ascomycota</taxon>
        <taxon>Pezizomycotina</taxon>
        <taxon>Leotiomycetes</taxon>
        <taxon>Helotiales</taxon>
        <taxon>Mollisiaceae</taxon>
        <taxon>Phialocephala</taxon>
        <taxon>Phialocephala fortinii species complex</taxon>
    </lineage>
</organism>
<dbReference type="STRING" id="576137.A0A1L7X3J7"/>
<proteinExistence type="inferred from homology"/>
<dbReference type="PROSITE" id="PS50054">
    <property type="entry name" value="TYR_PHOSPHATASE_DUAL"/>
    <property type="match status" value="1"/>
</dbReference>
<evidence type="ECO:0000256" key="7">
    <source>
        <dbReference type="ARBA" id="ARBA00047927"/>
    </source>
</evidence>
<keyword evidence="9" id="KW-0812">Transmembrane</keyword>
<evidence type="ECO:0000256" key="4">
    <source>
        <dbReference type="ARBA" id="ARBA00022801"/>
    </source>
</evidence>
<evidence type="ECO:0000256" key="5">
    <source>
        <dbReference type="ARBA" id="ARBA00044949"/>
    </source>
</evidence>
<dbReference type="InterPro" id="IPR016130">
    <property type="entry name" value="Tyr_Pase_AS"/>
</dbReference>
<evidence type="ECO:0000313" key="13">
    <source>
        <dbReference type="Proteomes" id="UP000184330"/>
    </source>
</evidence>
<dbReference type="PROSITE" id="PS00383">
    <property type="entry name" value="TYR_PHOSPHATASE_1"/>
    <property type="match status" value="1"/>
</dbReference>
<evidence type="ECO:0000256" key="9">
    <source>
        <dbReference type="SAM" id="Phobius"/>
    </source>
</evidence>
<dbReference type="InterPro" id="IPR029021">
    <property type="entry name" value="Prot-tyrosine_phosphatase-like"/>
</dbReference>
<sequence length="310" mass="34782">MNESTSSRQPKEGREKAQNQNLVSRRSRAFVEEQNVVNPGLIQIPESRSTSGDELEEESPKGGESKAGATANVPVLFKPVVVDLGKDINSLFPASLEEREKQTISVLQKARSSTKAKTDERPINFGKVINGVYRSSFPGEEDFNFLSTLGLKTVLSLVKKDFPPEFEAFMKQNGIRHLVIDMQGTKKVDIPDEIMQSIMEVVLEKENHPILIHCNHGKHRTGCAVAAMRHVAGWNVDSIIEEYSGFAEPKVRDCDVKYITNYQVASLSGLFTRREQRLRRGPVAPDERMAKFFILAAIVLSIWITTILLW</sequence>
<accession>A0A1L7X3J7</accession>
<dbReference type="Pfam" id="PF03162">
    <property type="entry name" value="Y_phosphatase2"/>
    <property type="match status" value="1"/>
</dbReference>
<dbReference type="SUPFAM" id="SSF52799">
    <property type="entry name" value="(Phosphotyrosine protein) phosphatases II"/>
    <property type="match status" value="1"/>
</dbReference>
<comment type="similarity">
    <text evidence="5">Belongs to the protein-tyrosine phosphatase family. Atypical dual-specificity phosphatase Siw14-like subfamily.</text>
</comment>
<dbReference type="AlphaFoldDB" id="A0A1L7X3J7"/>
<dbReference type="GO" id="GO:0005737">
    <property type="term" value="C:cytoplasm"/>
    <property type="evidence" value="ECO:0007669"/>
    <property type="project" value="UniProtKB-SubCell"/>
</dbReference>
<keyword evidence="13" id="KW-1185">Reference proteome</keyword>
<name>A0A1L7X3J7_9HELO</name>
<dbReference type="Proteomes" id="UP000184330">
    <property type="component" value="Unassembled WGS sequence"/>
</dbReference>
<dbReference type="FunFam" id="3.90.190.10:FF:000035">
    <property type="entry name" value="Tyrosine phosphatase, putative"/>
    <property type="match status" value="1"/>
</dbReference>
<keyword evidence="9" id="KW-1133">Transmembrane helix</keyword>
<feature type="region of interest" description="Disordered" evidence="8">
    <location>
        <begin position="1"/>
        <end position="68"/>
    </location>
</feature>
<keyword evidence="9" id="KW-0472">Membrane</keyword>
<keyword evidence="3" id="KW-0963">Cytoplasm</keyword>
<evidence type="ECO:0000259" key="11">
    <source>
        <dbReference type="PROSITE" id="PS50056"/>
    </source>
</evidence>
<dbReference type="EMBL" id="FJOG01000014">
    <property type="protein sequence ID" value="CZR59591.1"/>
    <property type="molecule type" value="Genomic_DNA"/>
</dbReference>
<evidence type="ECO:0000256" key="1">
    <source>
        <dbReference type="ARBA" id="ARBA00004496"/>
    </source>
</evidence>
<feature type="transmembrane region" description="Helical" evidence="9">
    <location>
        <begin position="289"/>
        <end position="309"/>
    </location>
</feature>
<evidence type="ECO:0000256" key="8">
    <source>
        <dbReference type="SAM" id="MobiDB-lite"/>
    </source>
</evidence>
<dbReference type="InterPro" id="IPR004861">
    <property type="entry name" value="Siw14-like"/>
</dbReference>
<dbReference type="PROSITE" id="PS50056">
    <property type="entry name" value="TYR_PHOSPHATASE_2"/>
    <property type="match status" value="1"/>
</dbReference>
<comment type="subcellular location">
    <subcellularLocation>
        <location evidence="1">Cytoplasm</location>
    </subcellularLocation>
</comment>
<comment type="catalytic activity">
    <reaction evidence="6">
        <text>5-diphospho-1D-myo-inositol 1,2,3,4,6-pentakisphosphate + H2O = 1D-myo-inositol hexakisphosphate + phosphate + H(+)</text>
        <dbReference type="Rhea" id="RHEA:22384"/>
        <dbReference type="ChEBI" id="CHEBI:15377"/>
        <dbReference type="ChEBI" id="CHEBI:15378"/>
        <dbReference type="ChEBI" id="CHEBI:43474"/>
        <dbReference type="ChEBI" id="CHEBI:58130"/>
        <dbReference type="ChEBI" id="CHEBI:58628"/>
        <dbReference type="EC" id="3.6.1.52"/>
    </reaction>
    <physiologicalReaction direction="left-to-right" evidence="6">
        <dbReference type="Rhea" id="RHEA:22385"/>
    </physiologicalReaction>
</comment>
<gene>
    <name evidence="12" type="ORF">PAC_09485</name>
</gene>
<dbReference type="OrthoDB" id="6375174at2759"/>
<feature type="domain" description="Tyrosine-protein phosphatase" evidence="10">
    <location>
        <begin position="124"/>
        <end position="280"/>
    </location>
</feature>
<protein>
    <recommendedName>
        <fullName evidence="2">diphosphoinositol-polyphosphate diphosphatase</fullName>
        <ecNumber evidence="2">3.6.1.52</ecNumber>
    </recommendedName>
</protein>